<feature type="transmembrane region" description="Helical" evidence="1">
    <location>
        <begin position="223"/>
        <end position="243"/>
    </location>
</feature>
<proteinExistence type="predicted"/>
<dbReference type="AlphaFoldDB" id="A0A162DBB9"/>
<evidence type="ECO:0000313" key="2">
    <source>
        <dbReference type="EMBL" id="KYG29078.1"/>
    </source>
</evidence>
<organism evidence="2 3">
    <name type="scientific">Alkalihalobacillus trypoxylicola</name>
    <dbReference type="NCBI Taxonomy" id="519424"/>
    <lineage>
        <taxon>Bacteria</taxon>
        <taxon>Bacillati</taxon>
        <taxon>Bacillota</taxon>
        <taxon>Bacilli</taxon>
        <taxon>Bacillales</taxon>
        <taxon>Bacillaceae</taxon>
        <taxon>Alkalihalobacillus</taxon>
    </lineage>
</organism>
<reference evidence="2" key="1">
    <citation type="submission" date="2016-02" db="EMBL/GenBank/DDBJ databases">
        <title>Genome sequence of Bacillus trypoxylicola KCTC 13244(T).</title>
        <authorList>
            <person name="Jeong H."/>
            <person name="Park S.-H."/>
            <person name="Choi S.-K."/>
        </authorList>
    </citation>
    <scope>NUCLEOTIDE SEQUENCE [LARGE SCALE GENOMIC DNA]</scope>
    <source>
        <strain evidence="2">KCTC 13244</strain>
    </source>
</reference>
<keyword evidence="3" id="KW-1185">Reference proteome</keyword>
<name>A0A162DBB9_9BACI</name>
<feature type="transmembrane region" description="Helical" evidence="1">
    <location>
        <begin position="34"/>
        <end position="52"/>
    </location>
</feature>
<dbReference type="Proteomes" id="UP000075806">
    <property type="component" value="Unassembled WGS sequence"/>
</dbReference>
<dbReference type="RefSeq" id="WP_061949498.1">
    <property type="nucleotide sequence ID" value="NZ_LTAO01000026.1"/>
</dbReference>
<accession>A0A162DBB9</accession>
<feature type="transmembrane region" description="Helical" evidence="1">
    <location>
        <begin position="130"/>
        <end position="148"/>
    </location>
</feature>
<sequence>MYISIFLLPIMAVLSLYAFQSVGWTVRNFEGNEIPYSLGVVVLFSFSLLTDFQLSNYIATSKMALVYIVIIWIIGFVDDLLGADAPKGIKGHLKYLWNEKEITTGIIKIIGTAVAAFYMVLIFEPDNLITALRYFFLLFLFPHLTNLLDTRPLRVWKVSLVFWFILLAYGFTPSFTIVVYLLTVLYILLIMEGHRIAMLGDNGATTVGAIFALWTITIATPQIQWLMIGIILIFMLLAERISLTTFIERRPLLNWFDQLGLFLKKPQ</sequence>
<keyword evidence="1" id="KW-0472">Membrane</keyword>
<dbReference type="OrthoDB" id="2679245at2"/>
<evidence type="ECO:0000256" key="1">
    <source>
        <dbReference type="SAM" id="Phobius"/>
    </source>
</evidence>
<protein>
    <recommendedName>
        <fullName evidence="4">Phospho-N-acetylmuramoyl-pentapeptide-transferase</fullName>
    </recommendedName>
</protein>
<gene>
    <name evidence="2" type="ORF">AZF04_20270</name>
</gene>
<feature type="transmembrane region" description="Helical" evidence="1">
    <location>
        <begin position="160"/>
        <end position="189"/>
    </location>
</feature>
<feature type="transmembrane region" description="Helical" evidence="1">
    <location>
        <begin position="64"/>
        <end position="82"/>
    </location>
</feature>
<dbReference type="STRING" id="519424.AZF04_20270"/>
<feature type="transmembrane region" description="Helical" evidence="1">
    <location>
        <begin position="196"/>
        <end position="217"/>
    </location>
</feature>
<keyword evidence="1" id="KW-1133">Transmembrane helix</keyword>
<comment type="caution">
    <text evidence="2">The sequence shown here is derived from an EMBL/GenBank/DDBJ whole genome shotgun (WGS) entry which is preliminary data.</text>
</comment>
<evidence type="ECO:0008006" key="4">
    <source>
        <dbReference type="Google" id="ProtNLM"/>
    </source>
</evidence>
<keyword evidence="1" id="KW-0812">Transmembrane</keyword>
<dbReference type="EMBL" id="LTAO01000026">
    <property type="protein sequence ID" value="KYG29078.1"/>
    <property type="molecule type" value="Genomic_DNA"/>
</dbReference>
<evidence type="ECO:0000313" key="3">
    <source>
        <dbReference type="Proteomes" id="UP000075806"/>
    </source>
</evidence>
<feature type="transmembrane region" description="Helical" evidence="1">
    <location>
        <begin position="102"/>
        <end position="123"/>
    </location>
</feature>